<evidence type="ECO:0000256" key="5">
    <source>
        <dbReference type="ARBA" id="ARBA00023277"/>
    </source>
</evidence>
<keyword evidence="3 8" id="KW-0378">Hydrolase</keyword>
<dbReference type="Pfam" id="PF00759">
    <property type="entry name" value="Glyco_hydro_9"/>
    <property type="match status" value="1"/>
</dbReference>
<dbReference type="SUPFAM" id="SSF48208">
    <property type="entry name" value="Six-hairpin glycosidases"/>
    <property type="match status" value="1"/>
</dbReference>
<feature type="signal peptide" evidence="10">
    <location>
        <begin position="1"/>
        <end position="26"/>
    </location>
</feature>
<dbReference type="Proteomes" id="UP001163823">
    <property type="component" value="Chromosome 3"/>
</dbReference>
<keyword evidence="4 10" id="KW-0136">Cellulose degradation</keyword>
<feature type="active site" evidence="8">
    <location>
        <position position="425"/>
    </location>
</feature>
<dbReference type="GO" id="GO:0008810">
    <property type="term" value="F:cellulase activity"/>
    <property type="evidence" value="ECO:0007669"/>
    <property type="project" value="UniProtKB-EC"/>
</dbReference>
<accession>A0AAD7VIW9</accession>
<protein>
    <recommendedName>
        <fullName evidence="10">Endoglucanase</fullName>
        <ecNumber evidence="10">3.2.1.4</ecNumber>
    </recommendedName>
</protein>
<sequence length="508" mass="56595">MALSHHFTFGLILLSLFSTSLLPCHAFPAHYNNPTHYRHPRFASHNYRDALTKSILFFEGQRSGKLPSNQRITWRRDSGLSDGSAMHVDLVGGYYDAGDNMKFGFPMAFTTTMLSWSVIEFGGLMKGELQNAREAVRWATDYLLKATAYPDIIFVQVGDAKKDHACWERPEDMDTPRNVYKIDKNTPGSDVAAETAAALAAASLVFRRTDPSYSKVLVRRAIRVFEFADKHRGSYSNGLKSFVCPFYCSFSGYQDELLWGAAWLHKATKNPMYLNYIQVNGQTLGAADYDNVFGWDNKHAGARILLSKAFLVQKVQSLHDYKGRADNFICSLIPGTSSSHYTPGGLLFKMSDANMQYVTSTSFLLLTYAKYLTTAHKVVICGGTTITPKRLRTIAKKQVDYLLGDNPLKMSYMVGYGPRYPQRIHHRGSSLRSIASHPAKIQCSSGFSVMNSQSPNPNILVGAVVGGPDQNDRFPDERSDYEQSEPATYINAPLVGALAYLAHSFGQL</sequence>
<dbReference type="AlphaFoldDB" id="A0AAD7VIW9"/>
<reference evidence="12" key="1">
    <citation type="journal article" date="2023" name="Science">
        <title>Elucidation of the pathway for biosynthesis of saponin adjuvants from the soapbark tree.</title>
        <authorList>
            <person name="Reed J."/>
            <person name="Orme A."/>
            <person name="El-Demerdash A."/>
            <person name="Owen C."/>
            <person name="Martin L.B.B."/>
            <person name="Misra R.C."/>
            <person name="Kikuchi S."/>
            <person name="Rejzek M."/>
            <person name="Martin A.C."/>
            <person name="Harkess A."/>
            <person name="Leebens-Mack J."/>
            <person name="Louveau T."/>
            <person name="Stephenson M.J."/>
            <person name="Osbourn A."/>
        </authorList>
    </citation>
    <scope>NUCLEOTIDE SEQUENCE</scope>
    <source>
        <strain evidence="12">S10</strain>
    </source>
</reference>
<comment type="caution">
    <text evidence="12">The sequence shown here is derived from an EMBL/GenBank/DDBJ whole genome shotgun (WGS) entry which is preliminary data.</text>
</comment>
<evidence type="ECO:0000259" key="11">
    <source>
        <dbReference type="Pfam" id="PF00759"/>
    </source>
</evidence>
<dbReference type="InterPro" id="IPR018221">
    <property type="entry name" value="Glyco_hydro_9_His_AS"/>
</dbReference>
<gene>
    <name evidence="12" type="ORF">O6P43_007200</name>
</gene>
<proteinExistence type="inferred from homology"/>
<evidence type="ECO:0000256" key="6">
    <source>
        <dbReference type="ARBA" id="ARBA00023295"/>
    </source>
</evidence>
<dbReference type="Gene3D" id="1.50.10.10">
    <property type="match status" value="1"/>
</dbReference>
<evidence type="ECO:0000256" key="8">
    <source>
        <dbReference type="PROSITE-ProRule" id="PRU10059"/>
    </source>
</evidence>
<feature type="domain" description="Glycoside hydrolase family 9" evidence="11">
    <location>
        <begin position="47"/>
        <end position="498"/>
    </location>
</feature>
<name>A0AAD7VIW9_QUISA</name>
<evidence type="ECO:0000313" key="13">
    <source>
        <dbReference type="Proteomes" id="UP001163823"/>
    </source>
</evidence>
<dbReference type="KEGG" id="qsa:O6P43_007200"/>
<dbReference type="FunFam" id="1.50.10.10:FF:000020">
    <property type="entry name" value="Endoglucanase"/>
    <property type="match status" value="1"/>
</dbReference>
<dbReference type="PROSITE" id="PS00592">
    <property type="entry name" value="GH9_2"/>
    <property type="match status" value="1"/>
</dbReference>
<keyword evidence="5 8" id="KW-0119">Carbohydrate metabolism</keyword>
<evidence type="ECO:0000313" key="12">
    <source>
        <dbReference type="EMBL" id="KAJ7977601.1"/>
    </source>
</evidence>
<keyword evidence="13" id="KW-1185">Reference proteome</keyword>
<dbReference type="InterPro" id="IPR001701">
    <property type="entry name" value="Glyco_hydro_9"/>
</dbReference>
<evidence type="ECO:0000256" key="2">
    <source>
        <dbReference type="ARBA" id="ARBA00007072"/>
    </source>
</evidence>
<feature type="chain" id="PRO_5041778151" description="Endoglucanase" evidence="10">
    <location>
        <begin position="27"/>
        <end position="508"/>
    </location>
</feature>
<dbReference type="PROSITE" id="PS00698">
    <property type="entry name" value="GH9_3"/>
    <property type="match status" value="1"/>
</dbReference>
<comment type="similarity">
    <text evidence="2 8 10">Belongs to the glycosyl hydrolase 9 (cellulase E) family.</text>
</comment>
<dbReference type="EMBL" id="JARAOO010000003">
    <property type="protein sequence ID" value="KAJ7977601.1"/>
    <property type="molecule type" value="Genomic_DNA"/>
</dbReference>
<evidence type="ECO:0000256" key="10">
    <source>
        <dbReference type="RuleBase" id="RU361166"/>
    </source>
</evidence>
<dbReference type="InterPro" id="IPR008928">
    <property type="entry name" value="6-hairpin_glycosidase_sf"/>
</dbReference>
<dbReference type="GO" id="GO:0030245">
    <property type="term" value="P:cellulose catabolic process"/>
    <property type="evidence" value="ECO:0007669"/>
    <property type="project" value="UniProtKB-KW"/>
</dbReference>
<keyword evidence="7 8" id="KW-0624">Polysaccharide degradation</keyword>
<evidence type="ECO:0000256" key="7">
    <source>
        <dbReference type="ARBA" id="ARBA00023326"/>
    </source>
</evidence>
<feature type="active site" evidence="9">
    <location>
        <position position="485"/>
    </location>
</feature>
<keyword evidence="10" id="KW-0732">Signal</keyword>
<feature type="active site" evidence="9">
    <location>
        <position position="476"/>
    </location>
</feature>
<dbReference type="PANTHER" id="PTHR22298">
    <property type="entry name" value="ENDO-1,4-BETA-GLUCANASE"/>
    <property type="match status" value="1"/>
</dbReference>
<evidence type="ECO:0000256" key="1">
    <source>
        <dbReference type="ARBA" id="ARBA00000966"/>
    </source>
</evidence>
<comment type="catalytic activity">
    <reaction evidence="1 10">
        <text>Endohydrolysis of (1-&gt;4)-beta-D-glucosidic linkages in cellulose, lichenin and cereal beta-D-glucans.</text>
        <dbReference type="EC" id="3.2.1.4"/>
    </reaction>
</comment>
<dbReference type="InterPro" id="IPR012341">
    <property type="entry name" value="6hp_glycosidase-like_sf"/>
</dbReference>
<keyword evidence="6 8" id="KW-0326">Glycosidase</keyword>
<dbReference type="InterPro" id="IPR033126">
    <property type="entry name" value="Glyco_hydro_9_Asp/Glu_AS"/>
</dbReference>
<evidence type="ECO:0000256" key="4">
    <source>
        <dbReference type="ARBA" id="ARBA00023001"/>
    </source>
</evidence>
<dbReference type="EC" id="3.2.1.4" evidence="10"/>
<evidence type="ECO:0000256" key="3">
    <source>
        <dbReference type="ARBA" id="ARBA00022801"/>
    </source>
</evidence>
<organism evidence="12 13">
    <name type="scientific">Quillaja saponaria</name>
    <name type="common">Soap bark tree</name>
    <dbReference type="NCBI Taxonomy" id="32244"/>
    <lineage>
        <taxon>Eukaryota</taxon>
        <taxon>Viridiplantae</taxon>
        <taxon>Streptophyta</taxon>
        <taxon>Embryophyta</taxon>
        <taxon>Tracheophyta</taxon>
        <taxon>Spermatophyta</taxon>
        <taxon>Magnoliopsida</taxon>
        <taxon>eudicotyledons</taxon>
        <taxon>Gunneridae</taxon>
        <taxon>Pentapetalae</taxon>
        <taxon>rosids</taxon>
        <taxon>fabids</taxon>
        <taxon>Fabales</taxon>
        <taxon>Quillajaceae</taxon>
        <taxon>Quillaja</taxon>
    </lineage>
</organism>
<evidence type="ECO:0000256" key="9">
    <source>
        <dbReference type="PROSITE-ProRule" id="PRU10060"/>
    </source>
</evidence>